<accession>A0A098QTJ7</accession>
<evidence type="ECO:0008006" key="4">
    <source>
        <dbReference type="Google" id="ProtNLM"/>
    </source>
</evidence>
<feature type="transmembrane region" description="Helical" evidence="1">
    <location>
        <begin position="48"/>
        <end position="67"/>
    </location>
</feature>
<dbReference type="InterPro" id="IPR016187">
    <property type="entry name" value="CTDL_fold"/>
</dbReference>
<feature type="transmembrane region" description="Helical" evidence="1">
    <location>
        <begin position="9"/>
        <end position="28"/>
    </location>
</feature>
<gene>
    <name evidence="2" type="ORF">DC28_15390</name>
</gene>
<dbReference type="EMBL" id="JNUP01000072">
    <property type="protein sequence ID" value="KGE70851.1"/>
    <property type="molecule type" value="Genomic_DNA"/>
</dbReference>
<keyword evidence="1" id="KW-0812">Transmembrane</keyword>
<evidence type="ECO:0000313" key="3">
    <source>
        <dbReference type="Proteomes" id="UP000029692"/>
    </source>
</evidence>
<dbReference type="SUPFAM" id="SSF56436">
    <property type="entry name" value="C-type lectin-like"/>
    <property type="match status" value="1"/>
</dbReference>
<protein>
    <recommendedName>
        <fullName evidence="4">DUF1566 domain-containing protein</fullName>
    </recommendedName>
</protein>
<dbReference type="eggNOG" id="ENOG5032ZYJ">
    <property type="taxonomic scope" value="Bacteria"/>
</dbReference>
<dbReference type="AlphaFoldDB" id="A0A098QTJ7"/>
<name>A0A098QTJ7_9SPIO</name>
<proteinExistence type="predicted"/>
<reference evidence="2 3" key="1">
    <citation type="submission" date="2014-05" db="EMBL/GenBank/DDBJ databases">
        <title>De novo Genome Sequence of Spirocheata sp.</title>
        <authorList>
            <person name="Shivani Y."/>
            <person name="Subhash Y."/>
            <person name="Tushar L."/>
            <person name="Sasikala C."/>
            <person name="Ramana C.V."/>
        </authorList>
    </citation>
    <scope>NUCLEOTIDE SEQUENCE [LARGE SCALE GENOMIC DNA]</scope>
    <source>
        <strain evidence="2 3">JC230</strain>
    </source>
</reference>
<dbReference type="OrthoDB" id="245131at2"/>
<dbReference type="Proteomes" id="UP000029692">
    <property type="component" value="Unassembled WGS sequence"/>
</dbReference>
<evidence type="ECO:0000313" key="2">
    <source>
        <dbReference type="EMBL" id="KGE70851.1"/>
    </source>
</evidence>
<feature type="transmembrane region" description="Helical" evidence="1">
    <location>
        <begin position="123"/>
        <end position="141"/>
    </location>
</feature>
<comment type="caution">
    <text evidence="2">The sequence shown here is derived from an EMBL/GenBank/DDBJ whole genome shotgun (WGS) entry which is preliminary data.</text>
</comment>
<sequence>MTTATKKNIAGWIGVAITILFSSLWAYWGAFENFHEGWYSTSLGENLFMFVFQYLLFTILFVVLAVVSLQWKRIGLALHVLIGGFCIWFFSGANFSVLGLLIIIPFAGLGILYFWGDPRPKRWAYRLIILIPLLIIGAISVPQGIKVSQRVDDRNLGTRIIQGNGVTLAWAPRGPGWPDRGVSWEEAREICRHLSADGLSVMESPQNIWRLPTVDEAVRSMSIHGQNAGGEWRQDQGEAVYRKAPDKESPLWDVHSKVIYYWTAQTSPQSDLSAYIVVYHGGVFEKRKTNQQGYLSFRAVKGVP</sequence>
<keyword evidence="1" id="KW-0472">Membrane</keyword>
<keyword evidence="3" id="KW-1185">Reference proteome</keyword>
<keyword evidence="1" id="KW-1133">Transmembrane helix</keyword>
<evidence type="ECO:0000256" key="1">
    <source>
        <dbReference type="SAM" id="Phobius"/>
    </source>
</evidence>
<dbReference type="STRING" id="1480694.DC28_15390"/>
<organism evidence="2 3">
    <name type="scientific">Spirochaeta lutea</name>
    <dbReference type="NCBI Taxonomy" id="1480694"/>
    <lineage>
        <taxon>Bacteria</taxon>
        <taxon>Pseudomonadati</taxon>
        <taxon>Spirochaetota</taxon>
        <taxon>Spirochaetia</taxon>
        <taxon>Spirochaetales</taxon>
        <taxon>Spirochaetaceae</taxon>
        <taxon>Spirochaeta</taxon>
    </lineage>
</organism>
<feature type="transmembrane region" description="Helical" evidence="1">
    <location>
        <begin position="74"/>
        <end position="91"/>
    </location>
</feature>
<feature type="transmembrane region" description="Helical" evidence="1">
    <location>
        <begin position="97"/>
        <end position="116"/>
    </location>
</feature>